<dbReference type="OrthoDB" id="9806398at2"/>
<dbReference type="PROSITE" id="PS51379">
    <property type="entry name" value="4FE4S_FER_2"/>
    <property type="match status" value="2"/>
</dbReference>
<protein>
    <submittedName>
        <fullName evidence="9">4Fe-4S ferredoxin, iron-sulfur binding domain protein</fullName>
    </submittedName>
</protein>
<dbReference type="InterPro" id="IPR051684">
    <property type="entry name" value="Electron_Trans/Redox"/>
</dbReference>
<feature type="transmembrane region" description="Helical" evidence="7">
    <location>
        <begin position="79"/>
        <end position="100"/>
    </location>
</feature>
<dbReference type="SUPFAM" id="SSF54862">
    <property type="entry name" value="4Fe-4S ferredoxins"/>
    <property type="match status" value="1"/>
</dbReference>
<feature type="domain" description="4Fe-4S ferredoxin-type" evidence="8">
    <location>
        <begin position="248"/>
        <end position="277"/>
    </location>
</feature>
<dbReference type="KEGG" id="aeh:Mlg_0784"/>
<dbReference type="RefSeq" id="WP_011628533.1">
    <property type="nucleotide sequence ID" value="NC_008340.1"/>
</dbReference>
<dbReference type="InterPro" id="IPR017896">
    <property type="entry name" value="4Fe4S_Fe-S-bd"/>
</dbReference>
<dbReference type="InterPro" id="IPR017900">
    <property type="entry name" value="4Fe4S_Fe_S_CS"/>
</dbReference>
<keyword evidence="5" id="KW-0408">Iron</keyword>
<reference evidence="10" key="1">
    <citation type="submission" date="2006-08" db="EMBL/GenBank/DDBJ databases">
        <title>Complete sequence of Alkalilimnicola ehrilichei MLHE-1.</title>
        <authorList>
            <person name="Copeland A."/>
            <person name="Lucas S."/>
            <person name="Lapidus A."/>
            <person name="Barry K."/>
            <person name="Detter J.C."/>
            <person name="Glavina del Rio T."/>
            <person name="Hammon N."/>
            <person name="Israni S."/>
            <person name="Dalin E."/>
            <person name="Tice H."/>
            <person name="Pitluck S."/>
            <person name="Sims D."/>
            <person name="Brettin T."/>
            <person name="Bruce D."/>
            <person name="Han C."/>
            <person name="Tapia R."/>
            <person name="Gilna P."/>
            <person name="Schmutz J."/>
            <person name="Larimer F."/>
            <person name="Land M."/>
            <person name="Hauser L."/>
            <person name="Kyrpides N."/>
            <person name="Mikhailova N."/>
            <person name="Oremland R.S."/>
            <person name="Hoeft S.E."/>
            <person name="Switzer-Blum J."/>
            <person name="Kulp T."/>
            <person name="King G."/>
            <person name="Tabita R."/>
            <person name="Witte B."/>
            <person name="Santini J.M."/>
            <person name="Basu P."/>
            <person name="Hollibaugh J.T."/>
            <person name="Xie G."/>
            <person name="Stolz J.F."/>
            <person name="Richardson P."/>
        </authorList>
    </citation>
    <scope>NUCLEOTIDE SEQUENCE [LARGE SCALE GENOMIC DNA]</scope>
    <source>
        <strain evidence="10">ATCC BAA-1101 / DSM 17681 / MLHE-1</strain>
    </source>
</reference>
<keyword evidence="3" id="KW-0479">Metal-binding</keyword>
<dbReference type="eggNOG" id="COG0348">
    <property type="taxonomic scope" value="Bacteria"/>
</dbReference>
<evidence type="ECO:0000256" key="3">
    <source>
        <dbReference type="ARBA" id="ARBA00022723"/>
    </source>
</evidence>
<keyword evidence="4" id="KW-0249">Electron transport</keyword>
<dbReference type="Proteomes" id="UP000001962">
    <property type="component" value="Chromosome"/>
</dbReference>
<evidence type="ECO:0000256" key="6">
    <source>
        <dbReference type="ARBA" id="ARBA00023014"/>
    </source>
</evidence>
<dbReference type="Gene3D" id="3.30.70.20">
    <property type="match status" value="1"/>
</dbReference>
<dbReference type="Pfam" id="PF12801">
    <property type="entry name" value="Fer4_5"/>
    <property type="match status" value="2"/>
</dbReference>
<organism evidence="9 10">
    <name type="scientific">Alkalilimnicola ehrlichii (strain ATCC BAA-1101 / DSM 17681 / MLHE-1)</name>
    <dbReference type="NCBI Taxonomy" id="187272"/>
    <lineage>
        <taxon>Bacteria</taxon>
        <taxon>Pseudomonadati</taxon>
        <taxon>Pseudomonadota</taxon>
        <taxon>Gammaproteobacteria</taxon>
        <taxon>Chromatiales</taxon>
        <taxon>Ectothiorhodospiraceae</taxon>
        <taxon>Alkalilimnicola</taxon>
    </lineage>
</organism>
<evidence type="ECO:0000256" key="5">
    <source>
        <dbReference type="ARBA" id="ARBA00023004"/>
    </source>
</evidence>
<keyword evidence="2" id="KW-0004">4Fe-4S</keyword>
<evidence type="ECO:0000313" key="9">
    <source>
        <dbReference type="EMBL" id="ABI56138.1"/>
    </source>
</evidence>
<dbReference type="Pfam" id="PF13237">
    <property type="entry name" value="Fer4_10"/>
    <property type="match status" value="1"/>
</dbReference>
<keyword evidence="7" id="KW-0812">Transmembrane</keyword>
<dbReference type="AlphaFoldDB" id="Q0AAJ9"/>
<evidence type="ECO:0000256" key="2">
    <source>
        <dbReference type="ARBA" id="ARBA00022485"/>
    </source>
</evidence>
<dbReference type="HOGENOM" id="CLU_846643_0_0_6"/>
<dbReference type="GO" id="GO:0051539">
    <property type="term" value="F:4 iron, 4 sulfur cluster binding"/>
    <property type="evidence" value="ECO:0007669"/>
    <property type="project" value="UniProtKB-KW"/>
</dbReference>
<feature type="transmembrane region" description="Helical" evidence="7">
    <location>
        <begin position="145"/>
        <end position="163"/>
    </location>
</feature>
<feature type="transmembrane region" description="Helical" evidence="7">
    <location>
        <begin position="202"/>
        <end position="224"/>
    </location>
</feature>
<keyword evidence="1" id="KW-0813">Transport</keyword>
<accession>Q0AAJ9</accession>
<dbReference type="GO" id="GO:0005886">
    <property type="term" value="C:plasma membrane"/>
    <property type="evidence" value="ECO:0007669"/>
    <property type="project" value="TreeGrafter"/>
</dbReference>
<dbReference type="PROSITE" id="PS00198">
    <property type="entry name" value="4FE4S_FER_1"/>
    <property type="match status" value="1"/>
</dbReference>
<dbReference type="PANTHER" id="PTHR30176">
    <property type="entry name" value="FERREDOXIN-TYPE PROTEIN NAPH"/>
    <property type="match status" value="1"/>
</dbReference>
<keyword evidence="6" id="KW-0411">Iron-sulfur</keyword>
<gene>
    <name evidence="9" type="ordered locus">Mlg_0784</name>
</gene>
<evidence type="ECO:0000313" key="10">
    <source>
        <dbReference type="Proteomes" id="UP000001962"/>
    </source>
</evidence>
<dbReference type="PANTHER" id="PTHR30176:SF3">
    <property type="entry name" value="FERREDOXIN-TYPE PROTEIN NAPH"/>
    <property type="match status" value="1"/>
</dbReference>
<keyword evidence="7" id="KW-1133">Transmembrane helix</keyword>
<dbReference type="EMBL" id="CP000453">
    <property type="protein sequence ID" value="ABI56138.1"/>
    <property type="molecule type" value="Genomic_DNA"/>
</dbReference>
<proteinExistence type="predicted"/>
<evidence type="ECO:0000256" key="4">
    <source>
        <dbReference type="ARBA" id="ARBA00022982"/>
    </source>
</evidence>
<evidence type="ECO:0000259" key="8">
    <source>
        <dbReference type="PROSITE" id="PS51379"/>
    </source>
</evidence>
<feature type="domain" description="4Fe-4S ferredoxin-type" evidence="8">
    <location>
        <begin position="279"/>
        <end position="309"/>
    </location>
</feature>
<keyword evidence="7" id="KW-0472">Membrane</keyword>
<dbReference type="GO" id="GO:0046872">
    <property type="term" value="F:metal ion binding"/>
    <property type="evidence" value="ECO:0007669"/>
    <property type="project" value="UniProtKB-KW"/>
</dbReference>
<evidence type="ECO:0000256" key="1">
    <source>
        <dbReference type="ARBA" id="ARBA00022448"/>
    </source>
</evidence>
<evidence type="ECO:0000256" key="7">
    <source>
        <dbReference type="SAM" id="Phobius"/>
    </source>
</evidence>
<name>Q0AAJ9_ALKEH</name>
<keyword evidence="10" id="KW-1185">Reference proteome</keyword>
<feature type="transmembrane region" description="Helical" evidence="7">
    <location>
        <begin position="20"/>
        <end position="40"/>
    </location>
</feature>
<sequence>MNAIRHRIRRFLDGADIRRFRFWVQLAAFVLLTYGGYLAIDFGSSLPTFSCVFNQEGRAGVCYLFPLQHHTQISWDTVFGWRGVILVTGLVTFVAWLIFLNKAWCGYVCPLGTIQDWLTRLRQALGIRYTALSETTLRRIRPVKFVLLALLIALPLFIVNPIVGATLPDDASVPFCKICPARMVMPLFTGDVSQLSVDFSTVTAMAFTAVGMAITGLFFVGAFMRPRFFCLFCPMSALHYLFKPIGLLRLRKTGDKCTRCGNCYRVCDMQIKAIADDVERRHIMTDDCMMCLKCVAACPERDALQARFMGIPIYRSTEEGFERRFARATRQEHEDQR</sequence>